<dbReference type="SUPFAM" id="SSF56935">
    <property type="entry name" value="Porins"/>
    <property type="match status" value="1"/>
</dbReference>
<dbReference type="InterPro" id="IPR036942">
    <property type="entry name" value="Beta-barrel_TonB_sf"/>
</dbReference>
<name>A0ABZ2G449_9SPHN</name>
<dbReference type="PROSITE" id="PS01156">
    <property type="entry name" value="TONB_DEPENDENT_REC_2"/>
    <property type="match status" value="1"/>
</dbReference>
<dbReference type="RefSeq" id="WP_338504495.1">
    <property type="nucleotide sequence ID" value="NZ_CP145607.1"/>
</dbReference>
<dbReference type="PANTHER" id="PTHR47234">
    <property type="match status" value="1"/>
</dbReference>
<feature type="domain" description="TonB-dependent receptor-like beta-barrel" evidence="4">
    <location>
        <begin position="142"/>
        <end position="743"/>
    </location>
</feature>
<reference evidence="5 6" key="1">
    <citation type="submission" date="2024-02" db="EMBL/GenBank/DDBJ databases">
        <title>Full genome sequence of Sphingomonas kaistensis.</title>
        <authorList>
            <person name="Poletto B.L."/>
            <person name="Silva G."/>
            <person name="Galante D."/>
            <person name="Campos K.R."/>
            <person name="Santos M.B.N."/>
            <person name="Sacchi C.T."/>
        </authorList>
    </citation>
    <scope>NUCLEOTIDE SEQUENCE [LARGE SCALE GENOMIC DNA]</scope>
    <source>
        <strain evidence="5 6">MA4R</strain>
    </source>
</reference>
<evidence type="ECO:0000256" key="1">
    <source>
        <dbReference type="ARBA" id="ARBA00004442"/>
    </source>
</evidence>
<accession>A0ABZ2G449</accession>
<gene>
    <name evidence="5" type="ORF">V6R86_10905</name>
</gene>
<keyword evidence="6" id="KW-1185">Reference proteome</keyword>
<sequence length="777" mass="83625">MTVDTDPASSVNGSDGVTDTRFVNDIRSGIYSNGGTFLSYLGGDSYTPYLFTPSGQLILQTGTPVGLPPLPSYIGGNGSSFREGKQLALSPALDRYSANLVAKFEISPALVPFIEAKYVRTDSIGSQSGPFFFSGGTTGSPREFFYTTNPYLSAQARGVINDYYGYAPNEEGTFTFIRNVVELSNRDEKAKRETYRAVGGIKGRFNDDWNYELSANYGEFKEKTRILGNVNLQRFLLAIDAVDAGVAAGGAANGNIVCRAQVDPSARIAFEAAGNAAYAASQLAADVAACVPINLFGEGNITPNARNYLLQDSLASGKITQFVASGFVAGDSSQLFELPGGPVGFAVGAEYRRETTNYVQDEATAAGLTFYNAIPPFDPPSFEVKEAYAEIRAPLIRESFIHELSLSAAGRVADYKGATGTVYSYNAGIDFAPVRDLRLRGNYSRAVRAPNLTELFTVPGQNFATVGDPCSARNIGTGSATRAANCRADGVPAGYDFVYRQSLGFLSGGNENLKAEKSDSYTVGGVFQPRFIPGFSLSVDYYDITVNDVISSPSAQGIINACYDAADLNNQFCDLFARAGAGGGPRGEIPGQILENNLTVVPLNYAKLKVRGIDFEAAYTKRFGFGTFNTRAIYTRVLQNDSFLSPTDPGRADQALFELGDPRDAFNVNSSLKLGAVTIGHKLRYIGKMTPGAYENNFSKQGRPPQNADAFPIVFYPERWYNDVRLDFEATRKFNFYVGVDNVANEKPPFGLTGAGGGSAIYNNTGRFFYAGAIAKF</sequence>
<dbReference type="PANTHER" id="PTHR47234:SF2">
    <property type="entry name" value="TONB-DEPENDENT RECEPTOR"/>
    <property type="match status" value="1"/>
</dbReference>
<dbReference type="Gene3D" id="2.40.170.20">
    <property type="entry name" value="TonB-dependent receptor, beta-barrel domain"/>
    <property type="match status" value="1"/>
</dbReference>
<evidence type="ECO:0000313" key="5">
    <source>
        <dbReference type="EMBL" id="WWM71164.1"/>
    </source>
</evidence>
<dbReference type="InterPro" id="IPR010917">
    <property type="entry name" value="TonB_rcpt_CS"/>
</dbReference>
<protein>
    <submittedName>
        <fullName evidence="5">TonB-dependent receptor</fullName>
    </submittedName>
</protein>
<keyword evidence="5" id="KW-0675">Receptor</keyword>
<dbReference type="EMBL" id="CP145607">
    <property type="protein sequence ID" value="WWM71164.1"/>
    <property type="molecule type" value="Genomic_DNA"/>
</dbReference>
<comment type="subcellular location">
    <subcellularLocation>
        <location evidence="1">Cell outer membrane</location>
    </subcellularLocation>
</comment>
<keyword evidence="2" id="KW-0472">Membrane</keyword>
<dbReference type="Pfam" id="PF00593">
    <property type="entry name" value="TonB_dep_Rec_b-barrel"/>
    <property type="match status" value="1"/>
</dbReference>
<evidence type="ECO:0000313" key="6">
    <source>
        <dbReference type="Proteomes" id="UP001382935"/>
    </source>
</evidence>
<dbReference type="InterPro" id="IPR000531">
    <property type="entry name" value="Beta-barrel_TonB"/>
</dbReference>
<evidence type="ECO:0000256" key="3">
    <source>
        <dbReference type="ARBA" id="ARBA00023237"/>
    </source>
</evidence>
<evidence type="ECO:0000256" key="2">
    <source>
        <dbReference type="ARBA" id="ARBA00023136"/>
    </source>
</evidence>
<evidence type="ECO:0000259" key="4">
    <source>
        <dbReference type="Pfam" id="PF00593"/>
    </source>
</evidence>
<keyword evidence="3" id="KW-0998">Cell outer membrane</keyword>
<organism evidence="5 6">
    <name type="scientific">Sphingomonas kaistensis</name>
    <dbReference type="NCBI Taxonomy" id="298708"/>
    <lineage>
        <taxon>Bacteria</taxon>
        <taxon>Pseudomonadati</taxon>
        <taxon>Pseudomonadota</taxon>
        <taxon>Alphaproteobacteria</taxon>
        <taxon>Sphingomonadales</taxon>
        <taxon>Sphingomonadaceae</taxon>
        <taxon>Sphingomonas</taxon>
    </lineage>
</organism>
<proteinExistence type="predicted"/>
<dbReference type="Proteomes" id="UP001382935">
    <property type="component" value="Chromosome"/>
</dbReference>